<sequence length="186" mass="20377">MARWCNSSTSQHLLLLLFVAILSSFQTFEASKEPKLSNLQFYMHDIVIGPNPTAIRVAPSQPLNFSWTDPIAAMFGSIYVIDDPLTATPDPKSTVVGRAQGIYAMTSLGHEFSLLMTLTYSFISGPYNGSSISVVGRNPVMRDVREMPIIGGTGVFQLARGYCLAHTHSSDGADAVIWYNVTVLHY</sequence>
<evidence type="ECO:0000313" key="6">
    <source>
        <dbReference type="Proteomes" id="UP000283530"/>
    </source>
</evidence>
<dbReference type="InterPro" id="IPR044859">
    <property type="entry name" value="Allene_oxi_cyc_Dirigent"/>
</dbReference>
<comment type="function">
    <text evidence="4">Dirigent proteins impart stereoselectivity on the phenoxy radical-coupling reaction, yielding optically active lignans from two molecules of coniferyl alcohol in the biosynthesis of lignans, flavonolignans, and alkaloids and thus plays a central role in plant secondary metabolism.</text>
</comment>
<organism evidence="5 6">
    <name type="scientific">Cinnamomum micranthum f. kanehirae</name>
    <dbReference type="NCBI Taxonomy" id="337451"/>
    <lineage>
        <taxon>Eukaryota</taxon>
        <taxon>Viridiplantae</taxon>
        <taxon>Streptophyta</taxon>
        <taxon>Embryophyta</taxon>
        <taxon>Tracheophyta</taxon>
        <taxon>Spermatophyta</taxon>
        <taxon>Magnoliopsida</taxon>
        <taxon>Magnoliidae</taxon>
        <taxon>Laurales</taxon>
        <taxon>Lauraceae</taxon>
        <taxon>Cinnamomum</taxon>
    </lineage>
</organism>
<dbReference type="Proteomes" id="UP000283530">
    <property type="component" value="Unassembled WGS sequence"/>
</dbReference>
<comment type="similarity">
    <text evidence="1 4">Belongs to the plant dirigent protein family.</text>
</comment>
<dbReference type="InterPro" id="IPR004265">
    <property type="entry name" value="Dirigent"/>
</dbReference>
<keyword evidence="3 4" id="KW-0964">Secreted</keyword>
<feature type="signal peptide" evidence="4">
    <location>
        <begin position="1"/>
        <end position="30"/>
    </location>
</feature>
<dbReference type="STRING" id="337451.A0A443P2K1"/>
<accession>A0A443P2K1</accession>
<dbReference type="Pfam" id="PF03018">
    <property type="entry name" value="Dirigent"/>
    <property type="match status" value="1"/>
</dbReference>
<comment type="subcellular location">
    <subcellularLocation>
        <location evidence="4">Secreted</location>
        <location evidence="4">Extracellular space</location>
        <location evidence="4">Apoplast</location>
    </subcellularLocation>
</comment>
<keyword evidence="6" id="KW-1185">Reference proteome</keyword>
<comment type="caution">
    <text evidence="5">The sequence shown here is derived from an EMBL/GenBank/DDBJ whole genome shotgun (WGS) entry which is preliminary data.</text>
</comment>
<dbReference type="AlphaFoldDB" id="A0A443P2K1"/>
<reference evidence="5 6" key="1">
    <citation type="journal article" date="2019" name="Nat. Plants">
        <title>Stout camphor tree genome fills gaps in understanding of flowering plant genome evolution.</title>
        <authorList>
            <person name="Chaw S.M."/>
            <person name="Liu Y.C."/>
            <person name="Wu Y.W."/>
            <person name="Wang H.Y."/>
            <person name="Lin C.I."/>
            <person name="Wu C.S."/>
            <person name="Ke H.M."/>
            <person name="Chang L.Y."/>
            <person name="Hsu C.Y."/>
            <person name="Yang H.T."/>
            <person name="Sudianto E."/>
            <person name="Hsu M.H."/>
            <person name="Wu K.P."/>
            <person name="Wang L.N."/>
            <person name="Leebens-Mack J.H."/>
            <person name="Tsai I.J."/>
        </authorList>
    </citation>
    <scope>NUCLEOTIDE SEQUENCE [LARGE SCALE GENOMIC DNA]</scope>
    <source>
        <strain evidence="6">cv. Chaw 1501</strain>
        <tissue evidence="5">Young leaves</tissue>
    </source>
</reference>
<dbReference type="Gene3D" id="2.40.480.10">
    <property type="entry name" value="Allene oxide cyclase-like"/>
    <property type="match status" value="1"/>
</dbReference>
<keyword evidence="4" id="KW-0052">Apoplast</keyword>
<evidence type="ECO:0000313" key="5">
    <source>
        <dbReference type="EMBL" id="RWR84959.1"/>
    </source>
</evidence>
<dbReference type="EMBL" id="QPKB01000005">
    <property type="protein sequence ID" value="RWR84959.1"/>
    <property type="molecule type" value="Genomic_DNA"/>
</dbReference>
<name>A0A443P2K1_9MAGN</name>
<protein>
    <recommendedName>
        <fullName evidence="4">Dirigent protein</fullName>
    </recommendedName>
</protein>
<keyword evidence="4" id="KW-0732">Signal</keyword>
<evidence type="ECO:0000256" key="1">
    <source>
        <dbReference type="ARBA" id="ARBA00010746"/>
    </source>
</evidence>
<proteinExistence type="inferred from homology"/>
<gene>
    <name evidence="5" type="ORF">CKAN_01379800</name>
</gene>
<feature type="chain" id="PRO_5018815723" description="Dirigent protein" evidence="4">
    <location>
        <begin position="31"/>
        <end position="186"/>
    </location>
</feature>
<dbReference type="GO" id="GO:0048046">
    <property type="term" value="C:apoplast"/>
    <property type="evidence" value="ECO:0007669"/>
    <property type="project" value="UniProtKB-SubCell"/>
</dbReference>
<evidence type="ECO:0000256" key="4">
    <source>
        <dbReference type="RuleBase" id="RU363099"/>
    </source>
</evidence>
<evidence type="ECO:0000256" key="2">
    <source>
        <dbReference type="ARBA" id="ARBA00011738"/>
    </source>
</evidence>
<dbReference type="PANTHER" id="PTHR21495">
    <property type="entry name" value="NUCLEOPORIN-RELATED"/>
    <property type="match status" value="1"/>
</dbReference>
<dbReference type="OrthoDB" id="1928589at2759"/>
<evidence type="ECO:0000256" key="3">
    <source>
        <dbReference type="ARBA" id="ARBA00022525"/>
    </source>
</evidence>
<comment type="subunit">
    <text evidence="2 4">Homodimer.</text>
</comment>
<dbReference type="GO" id="GO:0009699">
    <property type="term" value="P:phenylpropanoid biosynthetic process"/>
    <property type="evidence" value="ECO:0007669"/>
    <property type="project" value="UniProtKB-ARBA"/>
</dbReference>